<keyword evidence="6 8" id="KW-0472">Membrane</keyword>
<evidence type="ECO:0000256" key="7">
    <source>
        <dbReference type="ARBA" id="ARBA00025800"/>
    </source>
</evidence>
<dbReference type="GO" id="GO:0015031">
    <property type="term" value="P:protein transport"/>
    <property type="evidence" value="ECO:0007669"/>
    <property type="project" value="UniProtKB-KW"/>
</dbReference>
<dbReference type="PANTHER" id="PTHR23137">
    <property type="entry name" value="VESICLE TRANSPORT PROTEIN-RELATED"/>
    <property type="match status" value="1"/>
</dbReference>
<evidence type="ECO:0000313" key="9">
    <source>
        <dbReference type="EMBL" id="CAG9335497.1"/>
    </source>
</evidence>
<dbReference type="GO" id="GO:0016020">
    <property type="term" value="C:membrane"/>
    <property type="evidence" value="ECO:0007669"/>
    <property type="project" value="UniProtKB-SubCell"/>
</dbReference>
<comment type="caution">
    <text evidence="8">Lacks conserved residue(s) required for the propagation of feature annotation.</text>
</comment>
<dbReference type="InterPro" id="IPR007305">
    <property type="entry name" value="Vesicle_transpt_Got1/SFT2"/>
</dbReference>
<evidence type="ECO:0000256" key="1">
    <source>
        <dbReference type="ARBA" id="ARBA00004141"/>
    </source>
</evidence>
<reference evidence="9" key="1">
    <citation type="submission" date="2021-09" db="EMBL/GenBank/DDBJ databases">
        <authorList>
            <consortium name="AG Swart"/>
            <person name="Singh M."/>
            <person name="Singh A."/>
            <person name="Seah K."/>
            <person name="Emmerich C."/>
        </authorList>
    </citation>
    <scope>NUCLEOTIDE SEQUENCE</scope>
    <source>
        <strain evidence="9">ATCC30299</strain>
    </source>
</reference>
<dbReference type="InterPro" id="IPR011691">
    <property type="entry name" value="Vesicle_transpt_SFT2"/>
</dbReference>
<evidence type="ECO:0000256" key="5">
    <source>
        <dbReference type="ARBA" id="ARBA00022989"/>
    </source>
</evidence>
<dbReference type="GO" id="GO:0016192">
    <property type="term" value="P:vesicle-mediated transport"/>
    <property type="evidence" value="ECO:0007669"/>
    <property type="project" value="InterPro"/>
</dbReference>
<feature type="transmembrane region" description="Helical" evidence="8">
    <location>
        <begin position="73"/>
        <end position="96"/>
    </location>
</feature>
<dbReference type="GO" id="GO:0012505">
    <property type="term" value="C:endomembrane system"/>
    <property type="evidence" value="ECO:0007669"/>
    <property type="project" value="UniProtKB-ARBA"/>
</dbReference>
<keyword evidence="10" id="KW-1185">Reference proteome</keyword>
<keyword evidence="4 8" id="KW-0653">Protein transport</keyword>
<dbReference type="AlphaFoldDB" id="A0AAU9K925"/>
<feature type="transmembrane region" description="Helical" evidence="8">
    <location>
        <begin position="136"/>
        <end position="153"/>
    </location>
</feature>
<comment type="function">
    <text evidence="8">May be involved in fusion of retrograde transport vesicles derived from an endocytic compartment with the Golgi complex.</text>
</comment>
<evidence type="ECO:0000256" key="2">
    <source>
        <dbReference type="ARBA" id="ARBA00022448"/>
    </source>
</evidence>
<evidence type="ECO:0000256" key="3">
    <source>
        <dbReference type="ARBA" id="ARBA00022692"/>
    </source>
</evidence>
<comment type="caution">
    <text evidence="9">The sequence shown here is derived from an EMBL/GenBank/DDBJ whole genome shotgun (WGS) entry which is preliminary data.</text>
</comment>
<sequence>MLPNYSTTSPNSGQGQKQEWSSSIKNWLTHKENKNEETGLLSNIAQAIKNKASESVAIFQTAEDRAVRIRKSLICLIIAVILLFGSLSFLPTFILFPKNFAILFSAGSLFIHAALSFTKPTFLAYFKELFEGKENIIVSCVYFSSITCTLFAALILGDYVIVIFSTAFQILGLGWYISNMFPGGYTGFLNLIKYGFKMCPCFSGEAFLPI</sequence>
<evidence type="ECO:0000313" key="10">
    <source>
        <dbReference type="Proteomes" id="UP001162131"/>
    </source>
</evidence>
<organism evidence="9 10">
    <name type="scientific">Blepharisma stoltei</name>
    <dbReference type="NCBI Taxonomy" id="1481888"/>
    <lineage>
        <taxon>Eukaryota</taxon>
        <taxon>Sar</taxon>
        <taxon>Alveolata</taxon>
        <taxon>Ciliophora</taxon>
        <taxon>Postciliodesmatophora</taxon>
        <taxon>Heterotrichea</taxon>
        <taxon>Heterotrichida</taxon>
        <taxon>Blepharismidae</taxon>
        <taxon>Blepharisma</taxon>
    </lineage>
</organism>
<name>A0AAU9K925_9CILI</name>
<gene>
    <name evidence="9" type="ORF">BSTOLATCC_MIC63968</name>
</gene>
<accession>A0AAU9K925</accession>
<dbReference type="Pfam" id="PF04178">
    <property type="entry name" value="Got1"/>
    <property type="match status" value="1"/>
</dbReference>
<keyword evidence="5 8" id="KW-1133">Transmembrane helix</keyword>
<dbReference type="Proteomes" id="UP001162131">
    <property type="component" value="Unassembled WGS sequence"/>
</dbReference>
<evidence type="ECO:0000256" key="6">
    <source>
        <dbReference type="ARBA" id="ARBA00023136"/>
    </source>
</evidence>
<keyword evidence="2 8" id="KW-0813">Transport</keyword>
<comment type="similarity">
    <text evidence="7 8">Belongs to the SFT2 family.</text>
</comment>
<proteinExistence type="inferred from homology"/>
<evidence type="ECO:0000256" key="8">
    <source>
        <dbReference type="RuleBase" id="RU363111"/>
    </source>
</evidence>
<evidence type="ECO:0000256" key="4">
    <source>
        <dbReference type="ARBA" id="ARBA00022927"/>
    </source>
</evidence>
<dbReference type="EMBL" id="CAJZBQ010000062">
    <property type="protein sequence ID" value="CAG9335497.1"/>
    <property type="molecule type" value="Genomic_DNA"/>
</dbReference>
<keyword evidence="3 8" id="KW-0812">Transmembrane</keyword>
<dbReference type="GO" id="GO:0005737">
    <property type="term" value="C:cytoplasm"/>
    <property type="evidence" value="ECO:0007669"/>
    <property type="project" value="UniProtKB-ARBA"/>
</dbReference>
<dbReference type="PANTHER" id="PTHR23137:SF36">
    <property type="entry name" value="VESICLE TRANSPORT PROTEIN SFT2C"/>
    <property type="match status" value="1"/>
</dbReference>
<feature type="transmembrane region" description="Helical" evidence="8">
    <location>
        <begin position="102"/>
        <end position="124"/>
    </location>
</feature>
<comment type="subcellular location">
    <subcellularLocation>
        <location evidence="1 8">Membrane</location>
        <topology evidence="1 8">Multi-pass membrane protein</topology>
    </subcellularLocation>
</comment>
<protein>
    <recommendedName>
        <fullName evidence="8">Vesicle transport protein</fullName>
    </recommendedName>
</protein>